<dbReference type="eggNOG" id="COG0143">
    <property type="taxonomic scope" value="Bacteria"/>
</dbReference>
<dbReference type="STRING" id="1035195.HMPREF9997_00915"/>
<protein>
    <recommendedName>
        <fullName evidence="13">Methionine--tRNA ligase</fullName>
        <ecNumber evidence="13">6.1.1.10</ecNumber>
    </recommendedName>
    <alternativeName>
        <fullName evidence="13">Methionyl-tRNA synthetase</fullName>
        <shortName evidence="13">MetRS</shortName>
    </alternativeName>
</protein>
<evidence type="ECO:0000256" key="5">
    <source>
        <dbReference type="ARBA" id="ARBA00022598"/>
    </source>
</evidence>
<comment type="similarity">
    <text evidence="3 13">Belongs to the class-I aminoacyl-tRNA synthetase family. MetG type 1 subfamily.</text>
</comment>
<dbReference type="PATRIC" id="fig|1035195.3.peg.818"/>
<evidence type="ECO:0000256" key="1">
    <source>
        <dbReference type="ARBA" id="ARBA00003314"/>
    </source>
</evidence>
<gene>
    <name evidence="13" type="primary">metG</name>
    <name evidence="16" type="ORF">HMPREF9997_00915</name>
</gene>
<proteinExistence type="inferred from homology"/>
<dbReference type="GO" id="GO:0046872">
    <property type="term" value="F:metal ion binding"/>
    <property type="evidence" value="ECO:0007669"/>
    <property type="project" value="UniProtKB-KW"/>
</dbReference>
<comment type="function">
    <text evidence="1 13">Is required not only for elongation of protein synthesis but also for the initiation of all mRNA translation through initiator tRNA(fMet) aminoacylation.</text>
</comment>
<evidence type="ECO:0000256" key="2">
    <source>
        <dbReference type="ARBA" id="ARBA00004496"/>
    </source>
</evidence>
<organism evidence="16 17">
    <name type="scientific">Corynebacterium durum F0235</name>
    <dbReference type="NCBI Taxonomy" id="1035195"/>
    <lineage>
        <taxon>Bacteria</taxon>
        <taxon>Bacillati</taxon>
        <taxon>Actinomycetota</taxon>
        <taxon>Actinomycetes</taxon>
        <taxon>Mycobacteriales</taxon>
        <taxon>Corynebacteriaceae</taxon>
        <taxon>Corynebacterium</taxon>
    </lineage>
</organism>
<dbReference type="CDD" id="cd07957">
    <property type="entry name" value="Anticodon_Ia_Met"/>
    <property type="match status" value="1"/>
</dbReference>
<dbReference type="Gene3D" id="3.40.50.620">
    <property type="entry name" value="HUPs"/>
    <property type="match status" value="1"/>
</dbReference>
<evidence type="ECO:0000313" key="16">
    <source>
        <dbReference type="EMBL" id="EKX90851.1"/>
    </source>
</evidence>
<keyword evidence="10 13" id="KW-0648">Protein biosynthesis</keyword>
<dbReference type="GO" id="GO:0004825">
    <property type="term" value="F:methionine-tRNA ligase activity"/>
    <property type="evidence" value="ECO:0007669"/>
    <property type="project" value="UniProtKB-UniRule"/>
</dbReference>
<dbReference type="RefSeq" id="WP_006063156.1">
    <property type="nucleotide sequence ID" value="NZ_KB290830.1"/>
</dbReference>
<comment type="caution">
    <text evidence="16">The sequence shown here is derived from an EMBL/GenBank/DDBJ whole genome shotgun (WGS) entry which is preliminary data.</text>
</comment>
<dbReference type="HOGENOM" id="CLU_009710_1_2_11"/>
<reference evidence="16 17" key="1">
    <citation type="submission" date="2012-05" db="EMBL/GenBank/DDBJ databases">
        <authorList>
            <person name="Weinstock G."/>
            <person name="Sodergren E."/>
            <person name="Lobos E.A."/>
            <person name="Fulton L."/>
            <person name="Fulton R."/>
            <person name="Courtney L."/>
            <person name="Fronick C."/>
            <person name="O'Laughlin M."/>
            <person name="Godfrey J."/>
            <person name="Wilson R.M."/>
            <person name="Miner T."/>
            <person name="Farmer C."/>
            <person name="Delehaunty K."/>
            <person name="Cordes M."/>
            <person name="Minx P."/>
            <person name="Tomlinson C."/>
            <person name="Chen J."/>
            <person name="Wollam A."/>
            <person name="Pepin K.H."/>
            <person name="Bhonagiri V."/>
            <person name="Zhang X."/>
            <person name="Suruliraj S."/>
            <person name="Warren W."/>
            <person name="Mitreva M."/>
            <person name="Mardis E.R."/>
            <person name="Wilson R.K."/>
        </authorList>
    </citation>
    <scope>NUCLEOTIDE SEQUENCE [LARGE SCALE GENOMIC DNA]</scope>
    <source>
        <strain evidence="16 17">F0235</strain>
    </source>
</reference>
<dbReference type="InterPro" id="IPR014758">
    <property type="entry name" value="Met-tRNA_synth"/>
</dbReference>
<feature type="binding site" evidence="13">
    <location>
        <position position="144"/>
    </location>
    <ligand>
        <name>Zn(2+)</name>
        <dbReference type="ChEBI" id="CHEBI:29105"/>
    </ligand>
</feature>
<feature type="short sequence motif" description="'HIGH' region" evidence="13">
    <location>
        <begin position="12"/>
        <end position="22"/>
    </location>
</feature>
<feature type="binding site" evidence="13">
    <location>
        <position position="351"/>
    </location>
    <ligand>
        <name>ATP</name>
        <dbReference type="ChEBI" id="CHEBI:30616"/>
    </ligand>
</feature>
<evidence type="ECO:0000256" key="6">
    <source>
        <dbReference type="ARBA" id="ARBA00022723"/>
    </source>
</evidence>
<dbReference type="Gene3D" id="1.10.730.10">
    <property type="entry name" value="Isoleucyl-tRNA Synthetase, Domain 1"/>
    <property type="match status" value="1"/>
</dbReference>
<name>L1MIW8_9CORY</name>
<dbReference type="InterPro" id="IPR015413">
    <property type="entry name" value="Methionyl/Leucyl_tRNA_Synth"/>
</dbReference>
<dbReference type="GO" id="GO:0005524">
    <property type="term" value="F:ATP binding"/>
    <property type="evidence" value="ECO:0007669"/>
    <property type="project" value="UniProtKB-UniRule"/>
</dbReference>
<keyword evidence="4 13" id="KW-0963">Cytoplasm</keyword>
<feature type="short sequence motif" description="'KMSKS' region" evidence="13">
    <location>
        <begin position="348"/>
        <end position="352"/>
    </location>
</feature>
<evidence type="ECO:0000259" key="14">
    <source>
        <dbReference type="Pfam" id="PF08264"/>
    </source>
</evidence>
<comment type="cofactor">
    <cofactor evidence="13">
        <name>Zn(2+)</name>
        <dbReference type="ChEBI" id="CHEBI:29105"/>
    </cofactor>
    <text evidence="13">Binds 1 zinc ion per subunit.</text>
</comment>
<keyword evidence="17" id="KW-1185">Reference proteome</keyword>
<dbReference type="Pfam" id="PF09334">
    <property type="entry name" value="tRNA-synt_1g"/>
    <property type="match status" value="1"/>
</dbReference>
<evidence type="ECO:0000313" key="17">
    <source>
        <dbReference type="Proteomes" id="UP000010445"/>
    </source>
</evidence>
<feature type="binding site" evidence="13">
    <location>
        <position position="160"/>
    </location>
    <ligand>
        <name>Zn(2+)</name>
        <dbReference type="ChEBI" id="CHEBI:29105"/>
    </ligand>
</feature>
<evidence type="ECO:0000256" key="12">
    <source>
        <dbReference type="ARBA" id="ARBA00047364"/>
    </source>
</evidence>
<feature type="domain" description="Methionyl/Leucyl tRNA synthetase" evidence="15">
    <location>
        <begin position="6"/>
        <end position="411"/>
    </location>
</feature>
<comment type="subunit">
    <text evidence="13">Monomer.</text>
</comment>
<keyword evidence="9 13" id="KW-0067">ATP-binding</keyword>
<evidence type="ECO:0000256" key="4">
    <source>
        <dbReference type="ARBA" id="ARBA00022490"/>
    </source>
</evidence>
<dbReference type="InterPro" id="IPR041872">
    <property type="entry name" value="Anticodon_Met"/>
</dbReference>
<dbReference type="AlphaFoldDB" id="L1MIW8"/>
<dbReference type="PANTHER" id="PTHR45765">
    <property type="entry name" value="METHIONINE--TRNA LIGASE"/>
    <property type="match status" value="1"/>
</dbReference>
<feature type="binding site" evidence="13">
    <location>
        <position position="147"/>
    </location>
    <ligand>
        <name>Zn(2+)</name>
        <dbReference type="ChEBI" id="CHEBI:29105"/>
    </ligand>
</feature>
<dbReference type="HAMAP" id="MF_00098">
    <property type="entry name" value="Met_tRNA_synth_type1"/>
    <property type="match status" value="1"/>
</dbReference>
<keyword evidence="11 13" id="KW-0030">Aminoacyl-tRNA synthetase</keyword>
<evidence type="ECO:0000256" key="8">
    <source>
        <dbReference type="ARBA" id="ARBA00022833"/>
    </source>
</evidence>
<dbReference type="Proteomes" id="UP000010445">
    <property type="component" value="Unassembled WGS sequence"/>
</dbReference>
<keyword evidence="8 13" id="KW-0862">Zinc</keyword>
<dbReference type="InterPro" id="IPR013155">
    <property type="entry name" value="M/V/L/I-tRNA-synth_anticd-bd"/>
</dbReference>
<keyword evidence="7 13" id="KW-0547">Nucleotide-binding</keyword>
<dbReference type="InterPro" id="IPR029038">
    <property type="entry name" value="MetRS_Zn"/>
</dbReference>
<dbReference type="Pfam" id="PF08264">
    <property type="entry name" value="Anticodon_1"/>
    <property type="match status" value="1"/>
</dbReference>
<keyword evidence="6 13" id="KW-0479">Metal-binding</keyword>
<dbReference type="GO" id="GO:0005829">
    <property type="term" value="C:cytosol"/>
    <property type="evidence" value="ECO:0007669"/>
    <property type="project" value="TreeGrafter"/>
</dbReference>
<dbReference type="SUPFAM" id="SSF52374">
    <property type="entry name" value="Nucleotidylyl transferase"/>
    <property type="match status" value="1"/>
</dbReference>
<accession>L1MIW8</accession>
<dbReference type="InterPro" id="IPR023458">
    <property type="entry name" value="Met-tRNA_ligase_1"/>
</dbReference>
<dbReference type="FunFam" id="2.20.28.20:FF:000001">
    <property type="entry name" value="Methionine--tRNA ligase"/>
    <property type="match status" value="1"/>
</dbReference>
<comment type="catalytic activity">
    <reaction evidence="12 13">
        <text>tRNA(Met) + L-methionine + ATP = L-methionyl-tRNA(Met) + AMP + diphosphate</text>
        <dbReference type="Rhea" id="RHEA:13481"/>
        <dbReference type="Rhea" id="RHEA-COMP:9667"/>
        <dbReference type="Rhea" id="RHEA-COMP:9698"/>
        <dbReference type="ChEBI" id="CHEBI:30616"/>
        <dbReference type="ChEBI" id="CHEBI:33019"/>
        <dbReference type="ChEBI" id="CHEBI:57844"/>
        <dbReference type="ChEBI" id="CHEBI:78442"/>
        <dbReference type="ChEBI" id="CHEBI:78530"/>
        <dbReference type="ChEBI" id="CHEBI:456215"/>
        <dbReference type="EC" id="6.1.1.10"/>
    </reaction>
</comment>
<dbReference type="EC" id="6.1.1.10" evidence="13"/>
<dbReference type="SUPFAM" id="SSF47323">
    <property type="entry name" value="Anticodon-binding domain of a subclass of class I aminoacyl-tRNA synthetases"/>
    <property type="match status" value="1"/>
</dbReference>
<evidence type="ECO:0000256" key="3">
    <source>
        <dbReference type="ARBA" id="ARBA00008258"/>
    </source>
</evidence>
<dbReference type="EMBL" id="AMEM01000016">
    <property type="protein sequence ID" value="EKX90851.1"/>
    <property type="molecule type" value="Genomic_DNA"/>
</dbReference>
<evidence type="ECO:0000256" key="11">
    <source>
        <dbReference type="ARBA" id="ARBA00023146"/>
    </source>
</evidence>
<dbReference type="InterPro" id="IPR033911">
    <property type="entry name" value="MetRS_core"/>
</dbReference>
<evidence type="ECO:0000259" key="15">
    <source>
        <dbReference type="Pfam" id="PF09334"/>
    </source>
</evidence>
<keyword evidence="5 13" id="KW-0436">Ligase</keyword>
<sequence length="610" mass="67633">MTKSVLTAVAWPYANGPRHIGHVAGFGVPSDVFARYQRMTGANVLMVSGTDEHGTPLLVQAEKEGVTVQELADRYNRQIVHDLAGLGLSYDLFTRTTTRNHYAVVQELFRGLYDNGYMVKETTMGAISPSTGRTLPDRYIEGTCPICGADGARGDQCDNCGNQLDPADLINPVSKINGETPQFVETEHFLLDLPALADALSAWLKERQDWRPNVLKFSLNLLEDIRPRAMTRDIDWGVPIPIEGWQDNNAKKLYVWFDAVVGYLSASIEWAYRIGEPEAWRTFWTNPDAVSYYFMGKDNITFHSQIWPAELLGYRGEGSRGGTVGQLGSLELPTEVVSSEYLTMSGSKFSSSKGVVIYVKDFLEEFGADPLRYFIAVAGPENNDTDFTWDEFVRRINNELANGWGNLVNRTVSMAHKNFGEVPTPGELSDADQAILDLASRTFDEAGDALSHSRFKQGITKIMHVVGEANAYIAEQEPWKLAKDETQRERLATVLWTALQVVSDCNTMLTPFLPHTAQAVHETLGRDGVWAALPEVVEVTDDQPVEPVGAGLPEKGRSYPVIMGNYRDQQAVWTRIDVVPGTALSKPRPLIAKLDPELAETGPSWARVNS</sequence>
<dbReference type="NCBIfam" id="TIGR00398">
    <property type="entry name" value="metG"/>
    <property type="match status" value="1"/>
</dbReference>
<comment type="subcellular location">
    <subcellularLocation>
        <location evidence="2 13">Cytoplasm</location>
    </subcellularLocation>
</comment>
<dbReference type="SUPFAM" id="SSF57770">
    <property type="entry name" value="Methionyl-tRNA synthetase (MetRS), Zn-domain"/>
    <property type="match status" value="1"/>
</dbReference>
<feature type="binding site" evidence="13">
    <location>
        <position position="157"/>
    </location>
    <ligand>
        <name>Zn(2+)</name>
        <dbReference type="ChEBI" id="CHEBI:29105"/>
    </ligand>
</feature>
<dbReference type="OrthoDB" id="9810191at2"/>
<dbReference type="CDD" id="cd00814">
    <property type="entry name" value="MetRS_core"/>
    <property type="match status" value="1"/>
</dbReference>
<evidence type="ECO:0000256" key="13">
    <source>
        <dbReference type="HAMAP-Rule" id="MF_00098"/>
    </source>
</evidence>
<dbReference type="PRINTS" id="PR01041">
    <property type="entry name" value="TRNASYNTHMET"/>
</dbReference>
<evidence type="ECO:0000256" key="10">
    <source>
        <dbReference type="ARBA" id="ARBA00022917"/>
    </source>
</evidence>
<evidence type="ECO:0000256" key="7">
    <source>
        <dbReference type="ARBA" id="ARBA00022741"/>
    </source>
</evidence>
<dbReference type="PANTHER" id="PTHR45765:SF1">
    <property type="entry name" value="METHIONINE--TRNA LIGASE, CYTOPLASMIC"/>
    <property type="match status" value="1"/>
</dbReference>
<dbReference type="Gene3D" id="2.20.28.20">
    <property type="entry name" value="Methionyl-tRNA synthetase, Zn-domain"/>
    <property type="match status" value="1"/>
</dbReference>
<dbReference type="InterPro" id="IPR014729">
    <property type="entry name" value="Rossmann-like_a/b/a_fold"/>
</dbReference>
<dbReference type="GO" id="GO:0006431">
    <property type="term" value="P:methionyl-tRNA aminoacylation"/>
    <property type="evidence" value="ECO:0007669"/>
    <property type="project" value="UniProtKB-UniRule"/>
</dbReference>
<evidence type="ECO:0000256" key="9">
    <source>
        <dbReference type="ARBA" id="ARBA00022840"/>
    </source>
</evidence>
<feature type="domain" description="Methionyl/Valyl/Leucyl/Isoleucyl-tRNA synthetase anticodon-binding" evidence="14">
    <location>
        <begin position="432"/>
        <end position="528"/>
    </location>
</feature>
<dbReference type="InterPro" id="IPR009080">
    <property type="entry name" value="tRNAsynth_Ia_anticodon-bd"/>
</dbReference>